<dbReference type="EMBL" id="BLXT01002484">
    <property type="protein sequence ID" value="GFN94993.1"/>
    <property type="molecule type" value="Genomic_DNA"/>
</dbReference>
<protein>
    <submittedName>
        <fullName evidence="2">Uncharacterized protein</fullName>
    </submittedName>
</protein>
<dbReference type="Proteomes" id="UP000735302">
    <property type="component" value="Unassembled WGS sequence"/>
</dbReference>
<evidence type="ECO:0000256" key="1">
    <source>
        <dbReference type="SAM" id="SignalP"/>
    </source>
</evidence>
<keyword evidence="3" id="KW-1185">Reference proteome</keyword>
<gene>
    <name evidence="2" type="ORF">PoB_002149900</name>
</gene>
<accession>A0AAV3ZI49</accession>
<feature type="signal peptide" evidence="1">
    <location>
        <begin position="1"/>
        <end position="24"/>
    </location>
</feature>
<sequence>MSAGQGQLLPLGYTLLLLQGGSSGDEAALLIINRICFSDIVLYTGLHAAAATISVEKTLTVYSLYLPSNTQVLKFSLPELCTASEAFSRSRRFQCEFPCVGGLTLGWMG</sequence>
<evidence type="ECO:0000313" key="3">
    <source>
        <dbReference type="Proteomes" id="UP000735302"/>
    </source>
</evidence>
<comment type="caution">
    <text evidence="2">The sequence shown here is derived from an EMBL/GenBank/DDBJ whole genome shotgun (WGS) entry which is preliminary data.</text>
</comment>
<feature type="chain" id="PRO_5043752593" evidence="1">
    <location>
        <begin position="25"/>
        <end position="109"/>
    </location>
</feature>
<organism evidence="2 3">
    <name type="scientific">Plakobranchus ocellatus</name>
    <dbReference type="NCBI Taxonomy" id="259542"/>
    <lineage>
        <taxon>Eukaryota</taxon>
        <taxon>Metazoa</taxon>
        <taxon>Spiralia</taxon>
        <taxon>Lophotrochozoa</taxon>
        <taxon>Mollusca</taxon>
        <taxon>Gastropoda</taxon>
        <taxon>Heterobranchia</taxon>
        <taxon>Euthyneura</taxon>
        <taxon>Panpulmonata</taxon>
        <taxon>Sacoglossa</taxon>
        <taxon>Placobranchoidea</taxon>
        <taxon>Plakobranchidae</taxon>
        <taxon>Plakobranchus</taxon>
    </lineage>
</organism>
<name>A0AAV3ZI49_9GAST</name>
<reference evidence="2 3" key="1">
    <citation type="journal article" date="2021" name="Elife">
        <title>Chloroplast acquisition without the gene transfer in kleptoplastic sea slugs, Plakobranchus ocellatus.</title>
        <authorList>
            <person name="Maeda T."/>
            <person name="Takahashi S."/>
            <person name="Yoshida T."/>
            <person name="Shimamura S."/>
            <person name="Takaki Y."/>
            <person name="Nagai Y."/>
            <person name="Toyoda A."/>
            <person name="Suzuki Y."/>
            <person name="Arimoto A."/>
            <person name="Ishii H."/>
            <person name="Satoh N."/>
            <person name="Nishiyama T."/>
            <person name="Hasebe M."/>
            <person name="Maruyama T."/>
            <person name="Minagawa J."/>
            <person name="Obokata J."/>
            <person name="Shigenobu S."/>
        </authorList>
    </citation>
    <scope>NUCLEOTIDE SEQUENCE [LARGE SCALE GENOMIC DNA]</scope>
</reference>
<keyword evidence="1" id="KW-0732">Signal</keyword>
<evidence type="ECO:0000313" key="2">
    <source>
        <dbReference type="EMBL" id="GFN94993.1"/>
    </source>
</evidence>
<dbReference type="AlphaFoldDB" id="A0AAV3ZI49"/>
<proteinExistence type="predicted"/>